<evidence type="ECO:0000313" key="3">
    <source>
        <dbReference type="Proteomes" id="UP001268577"/>
    </source>
</evidence>
<evidence type="ECO:0000259" key="1">
    <source>
        <dbReference type="Pfam" id="PF25583"/>
    </source>
</evidence>
<comment type="caution">
    <text evidence="2">The sequence shown here is derived from an EMBL/GenBank/DDBJ whole genome shotgun (WGS) entry which is preliminary data.</text>
</comment>
<accession>A0AAW8U7T0</accession>
<dbReference type="Proteomes" id="UP001268577">
    <property type="component" value="Unassembled WGS sequence"/>
</dbReference>
<reference evidence="2" key="1">
    <citation type="submission" date="2023-03" db="EMBL/GenBank/DDBJ databases">
        <authorList>
            <person name="Shen W."/>
            <person name="Cai J."/>
        </authorList>
    </citation>
    <scope>NUCLEOTIDE SEQUENCE</scope>
    <source>
        <strain evidence="2">P96-3</strain>
    </source>
</reference>
<dbReference type="RefSeq" id="WP_311875962.1">
    <property type="nucleotide sequence ID" value="NZ_JARQBZ010000006.1"/>
</dbReference>
<sequence>MNSQQRMLTIFLHLLNGKKITKRELMEEFDKKESTIQRDIGYIEEVLLNKVANPSLPNTVKIKRDGRGSYQLQHIEDINNLERLTDTDILVLLKILNSTRIFSKKEFFNLSNKLLAIAEDKESLQLFIRNEQLYYQGIASDDMMERLEMIVNAITNNRMLSFFYTKNGVTEKFERVPNAIYFSDMYFYMLSSSHTAQDDTDLLALNKFRVHSMDEVKVISSHNKRNHRDKFEGGIFRTQTVLPFFGNPITVLLDFYYDPMYVLDRFPNSKILQTNEDGSSRIEIKANDGYGMKMWLSSQSHMVKVISPKHLRDYLIQDMKDTLKLYGIETKSVEE</sequence>
<dbReference type="EMBL" id="JARQBZ010000006">
    <property type="protein sequence ID" value="MDT2833327.1"/>
    <property type="molecule type" value="Genomic_DNA"/>
</dbReference>
<feature type="domain" description="WCX" evidence="1">
    <location>
        <begin position="254"/>
        <end position="322"/>
    </location>
</feature>
<dbReference type="AlphaFoldDB" id="A0AAW8U7T0"/>
<evidence type="ECO:0000313" key="2">
    <source>
        <dbReference type="EMBL" id="MDT2833327.1"/>
    </source>
</evidence>
<dbReference type="InterPro" id="IPR057727">
    <property type="entry name" value="WCX_dom"/>
</dbReference>
<gene>
    <name evidence="2" type="ORF">P7H70_04615</name>
</gene>
<protein>
    <submittedName>
        <fullName evidence="2">WYL domain-containing protein</fullName>
    </submittedName>
</protein>
<dbReference type="Pfam" id="PF25583">
    <property type="entry name" value="WCX"/>
    <property type="match status" value="1"/>
</dbReference>
<dbReference type="InterPro" id="IPR051534">
    <property type="entry name" value="CBASS_pafABC_assoc_protein"/>
</dbReference>
<proteinExistence type="predicted"/>
<dbReference type="PANTHER" id="PTHR34580:SF1">
    <property type="entry name" value="PROTEIN PAFC"/>
    <property type="match status" value="1"/>
</dbReference>
<name>A0AAW8U7T0_9ENTE</name>
<organism evidence="2 3">
    <name type="scientific">Vagococcus carniphilus</name>
    <dbReference type="NCBI Taxonomy" id="218144"/>
    <lineage>
        <taxon>Bacteria</taxon>
        <taxon>Bacillati</taxon>
        <taxon>Bacillota</taxon>
        <taxon>Bacilli</taxon>
        <taxon>Lactobacillales</taxon>
        <taxon>Enterococcaceae</taxon>
        <taxon>Vagococcus</taxon>
    </lineage>
</organism>
<dbReference type="PANTHER" id="PTHR34580">
    <property type="match status" value="1"/>
</dbReference>